<keyword evidence="5 7" id="KW-0472">Membrane</keyword>
<keyword evidence="4 7" id="KW-1133">Transmembrane helix</keyword>
<feature type="compositionally biased region" description="Basic and acidic residues" evidence="6">
    <location>
        <begin position="161"/>
        <end position="175"/>
    </location>
</feature>
<evidence type="ECO:0000256" key="5">
    <source>
        <dbReference type="ARBA" id="ARBA00023136"/>
    </source>
</evidence>
<name>A0AA38RQ40_9PEZI</name>
<evidence type="ECO:0000256" key="7">
    <source>
        <dbReference type="SAM" id="Phobius"/>
    </source>
</evidence>
<dbReference type="Proteomes" id="UP001174694">
    <property type="component" value="Unassembled WGS sequence"/>
</dbReference>
<evidence type="ECO:0000256" key="6">
    <source>
        <dbReference type="SAM" id="MobiDB-lite"/>
    </source>
</evidence>
<feature type="transmembrane region" description="Helical" evidence="7">
    <location>
        <begin position="282"/>
        <end position="300"/>
    </location>
</feature>
<evidence type="ECO:0000313" key="9">
    <source>
        <dbReference type="Proteomes" id="UP001174694"/>
    </source>
</evidence>
<reference evidence="8" key="1">
    <citation type="submission" date="2022-07" db="EMBL/GenBank/DDBJ databases">
        <title>Fungi with potential for degradation of polypropylene.</title>
        <authorList>
            <person name="Gostincar C."/>
        </authorList>
    </citation>
    <scope>NUCLEOTIDE SEQUENCE</scope>
    <source>
        <strain evidence="8">EXF-13308</strain>
    </source>
</reference>
<keyword evidence="3 7" id="KW-0812">Transmembrane</keyword>
<dbReference type="GO" id="GO:0005384">
    <property type="term" value="F:manganese ion transmembrane transporter activity"/>
    <property type="evidence" value="ECO:0007669"/>
    <property type="project" value="InterPro"/>
</dbReference>
<evidence type="ECO:0000313" key="8">
    <source>
        <dbReference type="EMBL" id="KAJ9136882.1"/>
    </source>
</evidence>
<evidence type="ECO:0000256" key="3">
    <source>
        <dbReference type="ARBA" id="ARBA00022692"/>
    </source>
</evidence>
<comment type="similarity">
    <text evidence="2">Belongs to the CCC1 family.</text>
</comment>
<dbReference type="EMBL" id="JANBVO010000037">
    <property type="protein sequence ID" value="KAJ9136882.1"/>
    <property type="molecule type" value="Genomic_DNA"/>
</dbReference>
<dbReference type="GO" id="GO:0030026">
    <property type="term" value="P:intracellular manganese ion homeostasis"/>
    <property type="evidence" value="ECO:0007669"/>
    <property type="project" value="InterPro"/>
</dbReference>
<comment type="subcellular location">
    <subcellularLocation>
        <location evidence="1">Endomembrane system</location>
        <topology evidence="1">Multi-pass membrane protein</topology>
    </subcellularLocation>
</comment>
<feature type="transmembrane region" description="Helical" evidence="7">
    <location>
        <begin position="339"/>
        <end position="360"/>
    </location>
</feature>
<comment type="caution">
    <text evidence="8">The sequence shown here is derived from an EMBL/GenBank/DDBJ whole genome shotgun (WGS) entry which is preliminary data.</text>
</comment>
<sequence>MSVNGILSSIGLGRVSASKPGSSMALPLYSPLAPSEVSMDNDASSSASASRADLSEIENDQLHPAQRRGIQSSAAGPTFQLPTLTRFLADFTLGFADGLTVPFALTAGLSSLGHTDTVIYAGMAEICAGSISMGIGGYLSARGENAAAARQAGKNNAPVDEVEHRDDESSDSLELRSTTEKTAMMAAAEMGGPTFNVVDRYLAPLELPEQVMALVAQHVRRRPDIAGVLAAKVQGAGDDEEDETDERLPSPIMVGLSVSLGYLLGGLLPLFPYFFVSQVGDGLAWSFGVCVLALFVFGFSKDFALNRDVHMEEETARWSKSGRSRRIPWKAVRSSLWEGFQMVILGSVAAVAAVLCVRAFEGMKA</sequence>
<dbReference type="InterPro" id="IPR008217">
    <property type="entry name" value="Ccc1_fam"/>
</dbReference>
<organism evidence="8 9">
    <name type="scientific">Pleurostoma richardsiae</name>
    <dbReference type="NCBI Taxonomy" id="41990"/>
    <lineage>
        <taxon>Eukaryota</taxon>
        <taxon>Fungi</taxon>
        <taxon>Dikarya</taxon>
        <taxon>Ascomycota</taxon>
        <taxon>Pezizomycotina</taxon>
        <taxon>Sordariomycetes</taxon>
        <taxon>Sordariomycetidae</taxon>
        <taxon>Calosphaeriales</taxon>
        <taxon>Pleurostomataceae</taxon>
        <taxon>Pleurostoma</taxon>
    </lineage>
</organism>
<feature type="region of interest" description="Disordered" evidence="6">
    <location>
        <begin position="149"/>
        <end position="175"/>
    </location>
</feature>
<dbReference type="GO" id="GO:0012505">
    <property type="term" value="C:endomembrane system"/>
    <property type="evidence" value="ECO:0007669"/>
    <property type="project" value="UniProtKB-SubCell"/>
</dbReference>
<evidence type="ECO:0000256" key="4">
    <source>
        <dbReference type="ARBA" id="ARBA00022989"/>
    </source>
</evidence>
<dbReference type="PANTHER" id="PTHR31851">
    <property type="entry name" value="FE(2+)/MN(2+) TRANSPORTER PCL1"/>
    <property type="match status" value="1"/>
</dbReference>
<dbReference type="Pfam" id="PF01988">
    <property type="entry name" value="VIT1"/>
    <property type="match status" value="1"/>
</dbReference>
<proteinExistence type="inferred from homology"/>
<evidence type="ECO:0000256" key="2">
    <source>
        <dbReference type="ARBA" id="ARBA00007049"/>
    </source>
</evidence>
<keyword evidence="9" id="KW-1185">Reference proteome</keyword>
<gene>
    <name evidence="8" type="ORF">NKR23_g9522</name>
</gene>
<feature type="transmembrane region" description="Helical" evidence="7">
    <location>
        <begin position="252"/>
        <end position="275"/>
    </location>
</feature>
<protein>
    <submittedName>
        <fullName evidence="8">Vacuolar iron transporter 1</fullName>
    </submittedName>
</protein>
<dbReference type="AlphaFoldDB" id="A0AA38RQ40"/>
<evidence type="ECO:0000256" key="1">
    <source>
        <dbReference type="ARBA" id="ARBA00004127"/>
    </source>
</evidence>
<accession>A0AA38RQ40</accession>